<reference evidence="1 2" key="1">
    <citation type="submission" date="2024-10" db="EMBL/GenBank/DDBJ databases">
        <title>Updated reference genomes for cyclostephanoid diatoms.</title>
        <authorList>
            <person name="Roberts W.R."/>
            <person name="Alverson A.J."/>
        </authorList>
    </citation>
    <scope>NUCLEOTIDE SEQUENCE [LARGE SCALE GENOMIC DNA]</scope>
    <source>
        <strain evidence="1 2">AJA276-08</strain>
    </source>
</reference>
<gene>
    <name evidence="1" type="ORF">ACHAW5_008813</name>
</gene>
<protein>
    <submittedName>
        <fullName evidence="1">Uncharacterized protein</fullName>
    </submittedName>
</protein>
<sequence>MFDYHVKWFVDMLPPSWQGTLFLVSLPEYEQYLKDVDGMLNALGDDPRVRWIDGHVKRARNTWPDRSISTDIVPIPNTGINGEAMTVCSNVTEMMGQLLLGHTLGPKADFMERVGQAPSKIDTFTWCHACPKCLLPFKIVPYPRMKCVRGPFLPKEESHSCPKQYQIIQSYQNSDPLLCPSSCLEQEVTSEARSESDIIFVRQCPIP</sequence>
<organism evidence="1 2">
    <name type="scientific">Stephanodiscus triporus</name>
    <dbReference type="NCBI Taxonomy" id="2934178"/>
    <lineage>
        <taxon>Eukaryota</taxon>
        <taxon>Sar</taxon>
        <taxon>Stramenopiles</taxon>
        <taxon>Ochrophyta</taxon>
        <taxon>Bacillariophyta</taxon>
        <taxon>Coscinodiscophyceae</taxon>
        <taxon>Thalassiosirophycidae</taxon>
        <taxon>Stephanodiscales</taxon>
        <taxon>Stephanodiscaceae</taxon>
        <taxon>Stephanodiscus</taxon>
    </lineage>
</organism>
<name>A0ABD3QST8_9STRA</name>
<dbReference type="Proteomes" id="UP001530315">
    <property type="component" value="Unassembled WGS sequence"/>
</dbReference>
<evidence type="ECO:0000313" key="2">
    <source>
        <dbReference type="Proteomes" id="UP001530315"/>
    </source>
</evidence>
<dbReference type="EMBL" id="JALLAZ020000125">
    <property type="protein sequence ID" value="KAL3803054.1"/>
    <property type="molecule type" value="Genomic_DNA"/>
</dbReference>
<evidence type="ECO:0000313" key="1">
    <source>
        <dbReference type="EMBL" id="KAL3803054.1"/>
    </source>
</evidence>
<accession>A0ABD3QST8</accession>
<dbReference type="AlphaFoldDB" id="A0ABD3QST8"/>
<proteinExistence type="predicted"/>
<keyword evidence="2" id="KW-1185">Reference proteome</keyword>
<comment type="caution">
    <text evidence="1">The sequence shown here is derived from an EMBL/GenBank/DDBJ whole genome shotgun (WGS) entry which is preliminary data.</text>
</comment>